<dbReference type="Pfam" id="PF03845">
    <property type="entry name" value="Spore_permease"/>
    <property type="match status" value="1"/>
</dbReference>
<feature type="transmembrane region" description="Helical" evidence="8">
    <location>
        <begin position="185"/>
        <end position="206"/>
    </location>
</feature>
<feature type="transmembrane region" description="Helical" evidence="8">
    <location>
        <begin position="274"/>
        <end position="293"/>
    </location>
</feature>
<evidence type="ECO:0000256" key="3">
    <source>
        <dbReference type="ARBA" id="ARBA00022448"/>
    </source>
</evidence>
<dbReference type="PANTHER" id="PTHR34975">
    <property type="entry name" value="SPORE GERMINATION PROTEIN A2"/>
    <property type="match status" value="1"/>
</dbReference>
<keyword evidence="5 8" id="KW-0812">Transmembrane</keyword>
<feature type="transmembrane region" description="Helical" evidence="8">
    <location>
        <begin position="144"/>
        <end position="165"/>
    </location>
</feature>
<feature type="transmembrane region" description="Helical" evidence="8">
    <location>
        <begin position="305"/>
        <end position="323"/>
    </location>
</feature>
<accession>A0ABS4IXT5</accession>
<evidence type="ECO:0000256" key="8">
    <source>
        <dbReference type="SAM" id="Phobius"/>
    </source>
</evidence>
<evidence type="ECO:0000313" key="9">
    <source>
        <dbReference type="EMBL" id="MBP1991900.1"/>
    </source>
</evidence>
<comment type="similarity">
    <text evidence="2">Belongs to the amino acid-polyamine-organocation (APC) superfamily. Spore germination protein (SGP) (TC 2.A.3.9) family.</text>
</comment>
<evidence type="ECO:0000256" key="7">
    <source>
        <dbReference type="ARBA" id="ARBA00023136"/>
    </source>
</evidence>
<dbReference type="InterPro" id="IPR004761">
    <property type="entry name" value="Spore_GerAB"/>
</dbReference>
<comment type="subcellular location">
    <subcellularLocation>
        <location evidence="1">Membrane</location>
        <topology evidence="1">Multi-pass membrane protein</topology>
    </subcellularLocation>
</comment>
<dbReference type="EMBL" id="JAGGLB010000011">
    <property type="protein sequence ID" value="MBP1991900.1"/>
    <property type="molecule type" value="Genomic_DNA"/>
</dbReference>
<reference evidence="9 10" key="1">
    <citation type="submission" date="2021-03" db="EMBL/GenBank/DDBJ databases">
        <title>Genomic Encyclopedia of Type Strains, Phase IV (KMG-IV): sequencing the most valuable type-strain genomes for metagenomic binning, comparative biology and taxonomic classification.</title>
        <authorList>
            <person name="Goeker M."/>
        </authorList>
    </citation>
    <scope>NUCLEOTIDE SEQUENCE [LARGE SCALE GENOMIC DNA]</scope>
    <source>
        <strain evidence="9 10">DSM 26048</strain>
    </source>
</reference>
<feature type="transmembrane region" description="Helical" evidence="8">
    <location>
        <begin position="85"/>
        <end position="105"/>
    </location>
</feature>
<dbReference type="PANTHER" id="PTHR34975:SF2">
    <property type="entry name" value="SPORE GERMINATION PROTEIN A2"/>
    <property type="match status" value="1"/>
</dbReference>
<gene>
    <name evidence="9" type="ORF">J2Z66_003508</name>
</gene>
<organism evidence="9 10">
    <name type="scientific">Paenibacillus eucommiae</name>
    <dbReference type="NCBI Taxonomy" id="1355755"/>
    <lineage>
        <taxon>Bacteria</taxon>
        <taxon>Bacillati</taxon>
        <taxon>Bacillota</taxon>
        <taxon>Bacilli</taxon>
        <taxon>Bacillales</taxon>
        <taxon>Paenibacillaceae</taxon>
        <taxon>Paenibacillus</taxon>
    </lineage>
</organism>
<dbReference type="Proteomes" id="UP001519287">
    <property type="component" value="Unassembled WGS sequence"/>
</dbReference>
<keyword evidence="4" id="KW-0309">Germination</keyword>
<feature type="transmembrane region" description="Helical" evidence="8">
    <location>
        <begin position="218"/>
        <end position="238"/>
    </location>
</feature>
<evidence type="ECO:0000256" key="1">
    <source>
        <dbReference type="ARBA" id="ARBA00004141"/>
    </source>
</evidence>
<evidence type="ECO:0000256" key="2">
    <source>
        <dbReference type="ARBA" id="ARBA00007998"/>
    </source>
</evidence>
<keyword evidence="6 8" id="KW-1133">Transmembrane helix</keyword>
<keyword evidence="3" id="KW-0813">Transport</keyword>
<dbReference type="NCBIfam" id="TIGR00912">
    <property type="entry name" value="2A0309"/>
    <property type="match status" value="1"/>
</dbReference>
<keyword evidence="10" id="KW-1185">Reference proteome</keyword>
<comment type="caution">
    <text evidence="9">The sequence shown here is derived from an EMBL/GenBank/DDBJ whole genome shotgun (WGS) entry which is preliminary data.</text>
</comment>
<keyword evidence="7 8" id="KW-0472">Membrane</keyword>
<proteinExistence type="inferred from homology"/>
<feature type="transmembrane region" description="Helical" evidence="8">
    <location>
        <begin position="42"/>
        <end position="64"/>
    </location>
</feature>
<evidence type="ECO:0000313" key="10">
    <source>
        <dbReference type="Proteomes" id="UP001519287"/>
    </source>
</evidence>
<feature type="transmembrane region" description="Helical" evidence="8">
    <location>
        <begin position="335"/>
        <end position="357"/>
    </location>
</feature>
<name>A0ABS4IXT5_9BACL</name>
<evidence type="ECO:0000256" key="6">
    <source>
        <dbReference type="ARBA" id="ARBA00022989"/>
    </source>
</evidence>
<protein>
    <submittedName>
        <fullName evidence="9">Spore germination protein (Amino acid permease)</fullName>
    </submittedName>
</protein>
<feature type="transmembrane region" description="Helical" evidence="8">
    <location>
        <begin position="117"/>
        <end position="137"/>
    </location>
</feature>
<evidence type="ECO:0000256" key="4">
    <source>
        <dbReference type="ARBA" id="ARBA00022544"/>
    </source>
</evidence>
<dbReference type="RefSeq" id="WP_209972628.1">
    <property type="nucleotide sequence ID" value="NZ_JAGGLB010000011.1"/>
</dbReference>
<sequence>MPKTKATTSISMLQAYLLIITSVGFMNHVLIIPILFDRAGRDAWISVIVACLLLLLLLPLIHMIATRTGDKSLFQWIKQKIGVKAAWIVYFPVVIYLCCIIGITLKDTLDWLRVTYLPHTPSIIITSCILLTCVLSARSGLRSIAIMNGILLPFVVIFGFFVMAGNQPHKDYALLLPIFEHGYRPAAYGTLYAWGGLLEIVMILWIKQHIHSSLRKRSLLLLTFILAGLTLGPIIGAISEFGSIEAVKQRYPAYEEWRLVQIGKYIEHLDFLSLYQWLSGAIIRISIALYLILDIAGLRGSKKRTTILLYLSFGVLAFAHMPVSDSFFVETLSRFYFPTSVVFILMFLIFVGVLVFWHKEKSYE</sequence>
<evidence type="ECO:0000256" key="5">
    <source>
        <dbReference type="ARBA" id="ARBA00022692"/>
    </source>
</evidence>
<feature type="transmembrane region" description="Helical" evidence="8">
    <location>
        <begin position="12"/>
        <end position="36"/>
    </location>
</feature>